<comment type="subcellular location">
    <subcellularLocation>
        <location evidence="1">Membrane</location>
    </subcellularLocation>
</comment>
<proteinExistence type="predicted"/>
<dbReference type="Proteomes" id="UP000662185">
    <property type="component" value="Unassembled WGS sequence"/>
</dbReference>
<accession>A0A926WFA3</accession>
<evidence type="ECO:0000313" key="7">
    <source>
        <dbReference type="EMBL" id="MBD2293499.1"/>
    </source>
</evidence>
<dbReference type="GO" id="GO:0005506">
    <property type="term" value="F:iron ion binding"/>
    <property type="evidence" value="ECO:0007669"/>
    <property type="project" value="InterPro"/>
</dbReference>
<evidence type="ECO:0000256" key="2">
    <source>
        <dbReference type="ARBA" id="ARBA00022692"/>
    </source>
</evidence>
<name>A0A926WFA3_9NOST</name>
<keyword evidence="4 5" id="KW-0472">Membrane</keyword>
<keyword evidence="3 5" id="KW-1133">Transmembrane helix</keyword>
<protein>
    <submittedName>
        <fullName evidence="7">Sterol desaturase family protein</fullName>
    </submittedName>
</protein>
<dbReference type="GO" id="GO:0016020">
    <property type="term" value="C:membrane"/>
    <property type="evidence" value="ECO:0007669"/>
    <property type="project" value="UniProtKB-SubCell"/>
</dbReference>
<keyword evidence="8" id="KW-1185">Reference proteome</keyword>
<sequence>MEYKSLVIFFSIALFGILETVFPFFQYRQSGLKIFSTNLILGLINALAVNLTIAWFLKWVWQQKLWLGFFHDINLPWVSLILSFLLLDLYMYAWHRFLHNWQLGWRFHLVHHTDCWINISTAYRFHTIEVIVSNFPKFLLIYIFGIQTSYLLIYESLFAISLVFHHSNLALPLKWDKFLSYVIVTPNYHRAHHSQLIQATNSNYSSLLTIWDMLFQTRYYPRFPGAIQLGLPQENRDFNFINLWKLPFVKR</sequence>
<dbReference type="GO" id="GO:0008610">
    <property type="term" value="P:lipid biosynthetic process"/>
    <property type="evidence" value="ECO:0007669"/>
    <property type="project" value="InterPro"/>
</dbReference>
<evidence type="ECO:0000256" key="5">
    <source>
        <dbReference type="SAM" id="Phobius"/>
    </source>
</evidence>
<dbReference type="AlphaFoldDB" id="A0A926WFA3"/>
<feature type="domain" description="Fatty acid hydroxylase" evidence="6">
    <location>
        <begin position="81"/>
        <end position="217"/>
    </location>
</feature>
<dbReference type="Pfam" id="PF04116">
    <property type="entry name" value="FA_hydroxylase"/>
    <property type="match status" value="1"/>
</dbReference>
<dbReference type="InterPro" id="IPR006694">
    <property type="entry name" value="Fatty_acid_hydroxylase"/>
</dbReference>
<evidence type="ECO:0000256" key="4">
    <source>
        <dbReference type="ARBA" id="ARBA00023136"/>
    </source>
</evidence>
<feature type="transmembrane region" description="Helical" evidence="5">
    <location>
        <begin position="73"/>
        <end position="93"/>
    </location>
</feature>
<evidence type="ECO:0000313" key="8">
    <source>
        <dbReference type="Proteomes" id="UP000662185"/>
    </source>
</evidence>
<dbReference type="PANTHER" id="PTHR11863">
    <property type="entry name" value="STEROL DESATURASE"/>
    <property type="match status" value="1"/>
</dbReference>
<evidence type="ECO:0000256" key="1">
    <source>
        <dbReference type="ARBA" id="ARBA00004370"/>
    </source>
</evidence>
<dbReference type="GO" id="GO:0016491">
    <property type="term" value="F:oxidoreductase activity"/>
    <property type="evidence" value="ECO:0007669"/>
    <property type="project" value="InterPro"/>
</dbReference>
<dbReference type="EMBL" id="JACJQU010000003">
    <property type="protein sequence ID" value="MBD2293499.1"/>
    <property type="molecule type" value="Genomic_DNA"/>
</dbReference>
<feature type="transmembrane region" description="Helical" evidence="5">
    <location>
        <begin position="139"/>
        <end position="164"/>
    </location>
</feature>
<reference evidence="8" key="1">
    <citation type="journal article" date="2020" name="ISME J.">
        <title>Comparative genomics reveals insights into cyanobacterial evolution and habitat adaptation.</title>
        <authorList>
            <person name="Chen M.Y."/>
            <person name="Teng W.K."/>
            <person name="Zhao L."/>
            <person name="Hu C.X."/>
            <person name="Zhou Y.K."/>
            <person name="Han B.P."/>
            <person name="Song L.R."/>
            <person name="Shu W.S."/>
        </authorList>
    </citation>
    <scope>NUCLEOTIDE SEQUENCE [LARGE SCALE GENOMIC DNA]</scope>
    <source>
        <strain evidence="8">FACHB-251</strain>
    </source>
</reference>
<dbReference type="InterPro" id="IPR050307">
    <property type="entry name" value="Sterol_Desaturase_Related"/>
</dbReference>
<organism evidence="7 8">
    <name type="scientific">Anabaena sphaerica FACHB-251</name>
    <dbReference type="NCBI Taxonomy" id="2692883"/>
    <lineage>
        <taxon>Bacteria</taxon>
        <taxon>Bacillati</taxon>
        <taxon>Cyanobacteriota</taxon>
        <taxon>Cyanophyceae</taxon>
        <taxon>Nostocales</taxon>
        <taxon>Nostocaceae</taxon>
        <taxon>Anabaena</taxon>
    </lineage>
</organism>
<feature type="transmembrane region" description="Helical" evidence="5">
    <location>
        <begin position="6"/>
        <end position="27"/>
    </location>
</feature>
<evidence type="ECO:0000256" key="3">
    <source>
        <dbReference type="ARBA" id="ARBA00022989"/>
    </source>
</evidence>
<comment type="caution">
    <text evidence="7">The sequence shown here is derived from an EMBL/GenBank/DDBJ whole genome shotgun (WGS) entry which is preliminary data.</text>
</comment>
<feature type="transmembrane region" description="Helical" evidence="5">
    <location>
        <begin position="39"/>
        <end position="61"/>
    </location>
</feature>
<dbReference type="RefSeq" id="WP_190558963.1">
    <property type="nucleotide sequence ID" value="NZ_JACJQU010000003.1"/>
</dbReference>
<keyword evidence="2 5" id="KW-0812">Transmembrane</keyword>
<evidence type="ECO:0000259" key="6">
    <source>
        <dbReference type="Pfam" id="PF04116"/>
    </source>
</evidence>
<gene>
    <name evidence="7" type="ORF">H6G06_08350</name>
</gene>